<accession>A0A0C3QRQ3</accession>
<protein>
    <submittedName>
        <fullName evidence="2">Uncharacterized protein</fullName>
    </submittedName>
</protein>
<evidence type="ECO:0000256" key="1">
    <source>
        <dbReference type="SAM" id="MobiDB-lite"/>
    </source>
</evidence>
<feature type="region of interest" description="Disordered" evidence="1">
    <location>
        <begin position="26"/>
        <end position="48"/>
    </location>
</feature>
<evidence type="ECO:0000313" key="2">
    <source>
        <dbReference type="EMBL" id="KIO30514.1"/>
    </source>
</evidence>
<sequence>MVKLEPWDEALNPDFGLNPISFTQETPWDRPFTSNYTNTRSDPSGSDPQCTSFIRTFADNVTISLYWLENQALRMR</sequence>
<organism evidence="2 3">
    <name type="scientific">Tulasnella calospora MUT 4182</name>
    <dbReference type="NCBI Taxonomy" id="1051891"/>
    <lineage>
        <taxon>Eukaryota</taxon>
        <taxon>Fungi</taxon>
        <taxon>Dikarya</taxon>
        <taxon>Basidiomycota</taxon>
        <taxon>Agaricomycotina</taxon>
        <taxon>Agaricomycetes</taxon>
        <taxon>Cantharellales</taxon>
        <taxon>Tulasnellaceae</taxon>
        <taxon>Tulasnella</taxon>
    </lineage>
</organism>
<name>A0A0C3QRQ3_9AGAM</name>
<dbReference type="AlphaFoldDB" id="A0A0C3QRQ3"/>
<dbReference type="EMBL" id="KN822971">
    <property type="protein sequence ID" value="KIO30514.1"/>
    <property type="molecule type" value="Genomic_DNA"/>
</dbReference>
<proteinExistence type="predicted"/>
<dbReference type="HOGENOM" id="CLU_2656281_0_0_1"/>
<dbReference type="Proteomes" id="UP000054248">
    <property type="component" value="Unassembled WGS sequence"/>
</dbReference>
<gene>
    <name evidence="2" type="ORF">M407DRAFT_152112</name>
</gene>
<reference evidence="3" key="2">
    <citation type="submission" date="2015-01" db="EMBL/GenBank/DDBJ databases">
        <title>Evolutionary Origins and Diversification of the Mycorrhizal Mutualists.</title>
        <authorList>
            <consortium name="DOE Joint Genome Institute"/>
            <consortium name="Mycorrhizal Genomics Consortium"/>
            <person name="Kohler A."/>
            <person name="Kuo A."/>
            <person name="Nagy L.G."/>
            <person name="Floudas D."/>
            <person name="Copeland A."/>
            <person name="Barry K.W."/>
            <person name="Cichocki N."/>
            <person name="Veneault-Fourrey C."/>
            <person name="LaButti K."/>
            <person name="Lindquist E.A."/>
            <person name="Lipzen A."/>
            <person name="Lundell T."/>
            <person name="Morin E."/>
            <person name="Murat C."/>
            <person name="Riley R."/>
            <person name="Ohm R."/>
            <person name="Sun H."/>
            <person name="Tunlid A."/>
            <person name="Henrissat B."/>
            <person name="Grigoriev I.V."/>
            <person name="Hibbett D.S."/>
            <person name="Martin F."/>
        </authorList>
    </citation>
    <scope>NUCLEOTIDE SEQUENCE [LARGE SCALE GENOMIC DNA]</scope>
    <source>
        <strain evidence="3">MUT 4182</strain>
    </source>
</reference>
<evidence type="ECO:0000313" key="3">
    <source>
        <dbReference type="Proteomes" id="UP000054248"/>
    </source>
</evidence>
<reference evidence="2 3" key="1">
    <citation type="submission" date="2014-04" db="EMBL/GenBank/DDBJ databases">
        <authorList>
            <consortium name="DOE Joint Genome Institute"/>
            <person name="Kuo A."/>
            <person name="Girlanda M."/>
            <person name="Perotto S."/>
            <person name="Kohler A."/>
            <person name="Nagy L.G."/>
            <person name="Floudas D."/>
            <person name="Copeland A."/>
            <person name="Barry K.W."/>
            <person name="Cichocki N."/>
            <person name="Veneault-Fourrey C."/>
            <person name="LaButti K."/>
            <person name="Lindquist E.A."/>
            <person name="Lipzen A."/>
            <person name="Lundell T."/>
            <person name="Morin E."/>
            <person name="Murat C."/>
            <person name="Sun H."/>
            <person name="Tunlid A."/>
            <person name="Henrissat B."/>
            <person name="Grigoriev I.V."/>
            <person name="Hibbett D.S."/>
            <person name="Martin F."/>
            <person name="Nordberg H.P."/>
            <person name="Cantor M.N."/>
            <person name="Hua S.X."/>
        </authorList>
    </citation>
    <scope>NUCLEOTIDE SEQUENCE [LARGE SCALE GENOMIC DNA]</scope>
    <source>
        <strain evidence="2 3">MUT 4182</strain>
    </source>
</reference>
<keyword evidence="3" id="KW-1185">Reference proteome</keyword>